<sequence>MTKTQTLPRLASLDRISKIPVVETGFEYASGAYKKLKKSNSLVTWGLDTVEGRLASVVVNSFPLLELPIGVVDSLVCKTLDEVEQRVPAINYAPEQLMTITKDMVASKIVQPVLRRADSVKQFSVNNRRLSQYGEMAVCRLDTALDKADVFVEKYLPDSMDGDVKDGDQVDGGSHAKRTIQHANRLSRKLQRRITKRTLAEAQALRKTGNDIVQFVYFSVDLLIKNPREFVNKMLQIWEHLSKDEPENQIPPANLDQLFALVARETARKFVHAMNYSIVVCGNLPHDIALWVNTANHQAIVLLDSLIKTAHLEGIRAAALGRVEVEMNRIVTKMNDIYRLIFESLESTRSVSAMELKPIPSAPQPACQKVPIHQHPRKTKKEKKELLQNTENEKKEPSRNGTTQNHDPQAEVAVS</sequence>
<dbReference type="EMBL" id="GDHC01021841">
    <property type="protein sequence ID" value="JAP96787.1"/>
    <property type="molecule type" value="Transcribed_RNA"/>
</dbReference>
<evidence type="ECO:0000256" key="3">
    <source>
        <dbReference type="ARBA" id="ARBA00022677"/>
    </source>
</evidence>
<dbReference type="Pfam" id="PF03036">
    <property type="entry name" value="Perilipin"/>
    <property type="match status" value="1"/>
</dbReference>
<dbReference type="EMBL" id="GDHC01006026">
    <property type="protein sequence ID" value="JAQ12603.1"/>
    <property type="molecule type" value="Transcribed_RNA"/>
</dbReference>
<feature type="compositionally biased region" description="Basic residues" evidence="4">
    <location>
        <begin position="372"/>
        <end position="381"/>
    </location>
</feature>
<protein>
    <submittedName>
        <fullName evidence="5">Lipid storage droplets surface-binding protein 1</fullName>
    </submittedName>
</protein>
<evidence type="ECO:0000256" key="2">
    <source>
        <dbReference type="ARBA" id="ARBA00006311"/>
    </source>
</evidence>
<evidence type="ECO:0000256" key="4">
    <source>
        <dbReference type="SAM" id="MobiDB-lite"/>
    </source>
</evidence>
<feature type="region of interest" description="Disordered" evidence="4">
    <location>
        <begin position="358"/>
        <end position="415"/>
    </location>
</feature>
<dbReference type="GO" id="GO:0005811">
    <property type="term" value="C:lipid droplet"/>
    <property type="evidence" value="ECO:0007669"/>
    <property type="project" value="UniProtKB-SubCell"/>
</dbReference>
<dbReference type="PANTHER" id="PTHR14024:SF49">
    <property type="entry name" value="LIPID STORAGE DROPLETS SURFACE-BINDING PROTEIN 1"/>
    <property type="match status" value="1"/>
</dbReference>
<dbReference type="GO" id="GO:0005829">
    <property type="term" value="C:cytosol"/>
    <property type="evidence" value="ECO:0007669"/>
    <property type="project" value="TreeGrafter"/>
</dbReference>
<reference evidence="5" key="1">
    <citation type="journal article" date="2016" name="Gigascience">
        <title>De novo construction of an expanded transcriptome assembly for the western tarnished plant bug, Lygus hesperus.</title>
        <authorList>
            <person name="Tassone E.E."/>
            <person name="Geib S.M."/>
            <person name="Hall B."/>
            <person name="Fabrick J.A."/>
            <person name="Brent C.S."/>
            <person name="Hull J.J."/>
        </authorList>
    </citation>
    <scope>NUCLEOTIDE SEQUENCE</scope>
</reference>
<name>A0A146KJZ8_LYGHE</name>
<evidence type="ECO:0000313" key="6">
    <source>
        <dbReference type="EMBL" id="JAQ12603.1"/>
    </source>
</evidence>
<accession>A0A146KJZ8</accession>
<proteinExistence type="inferred from homology"/>
<dbReference type="GO" id="GO:0010890">
    <property type="term" value="P:positive regulation of triglyceride storage"/>
    <property type="evidence" value="ECO:0007669"/>
    <property type="project" value="TreeGrafter"/>
</dbReference>
<dbReference type="AlphaFoldDB" id="A0A146KJZ8"/>
<feature type="compositionally biased region" description="Basic and acidic residues" evidence="4">
    <location>
        <begin position="382"/>
        <end position="398"/>
    </location>
</feature>
<dbReference type="InterPro" id="IPR004279">
    <property type="entry name" value="Perilipin"/>
</dbReference>
<evidence type="ECO:0000256" key="1">
    <source>
        <dbReference type="ARBA" id="ARBA00004502"/>
    </source>
</evidence>
<comment type="similarity">
    <text evidence="2">Belongs to the perilipin family.</text>
</comment>
<dbReference type="PANTHER" id="PTHR14024">
    <property type="entry name" value="PERILIPIN"/>
    <property type="match status" value="1"/>
</dbReference>
<comment type="subcellular location">
    <subcellularLocation>
        <location evidence="1">Lipid droplet</location>
    </subcellularLocation>
</comment>
<dbReference type="GO" id="GO:0019915">
    <property type="term" value="P:lipid storage"/>
    <property type="evidence" value="ECO:0007669"/>
    <property type="project" value="TreeGrafter"/>
</dbReference>
<keyword evidence="3" id="KW-0551">Lipid droplet</keyword>
<evidence type="ECO:0000313" key="5">
    <source>
        <dbReference type="EMBL" id="JAP96787.1"/>
    </source>
</evidence>
<gene>
    <name evidence="5" type="primary">Lsd-1_2</name>
    <name evidence="6" type="synonym">Lsd-1_1</name>
    <name evidence="5" type="ORF">g.87033</name>
    <name evidence="6" type="ORF">g.87036</name>
</gene>
<organism evidence="5">
    <name type="scientific">Lygus hesperus</name>
    <name type="common">Western plant bug</name>
    <dbReference type="NCBI Taxonomy" id="30085"/>
    <lineage>
        <taxon>Eukaryota</taxon>
        <taxon>Metazoa</taxon>
        <taxon>Ecdysozoa</taxon>
        <taxon>Arthropoda</taxon>
        <taxon>Hexapoda</taxon>
        <taxon>Insecta</taxon>
        <taxon>Pterygota</taxon>
        <taxon>Neoptera</taxon>
        <taxon>Paraneoptera</taxon>
        <taxon>Hemiptera</taxon>
        <taxon>Heteroptera</taxon>
        <taxon>Panheteroptera</taxon>
        <taxon>Cimicomorpha</taxon>
        <taxon>Miridae</taxon>
        <taxon>Mirini</taxon>
        <taxon>Lygus</taxon>
    </lineage>
</organism>